<dbReference type="EMBL" id="FWFP01000006">
    <property type="protein sequence ID" value="SLN50795.1"/>
    <property type="molecule type" value="Genomic_DNA"/>
</dbReference>
<feature type="signal peptide" evidence="1">
    <location>
        <begin position="1"/>
        <end position="23"/>
    </location>
</feature>
<keyword evidence="1" id="KW-0732">Signal</keyword>
<reference evidence="3" key="1">
    <citation type="submission" date="2017-03" db="EMBL/GenBank/DDBJ databases">
        <authorList>
            <person name="Rodrigo-Torres L."/>
            <person name="Arahal R.D."/>
            <person name="Lucena T."/>
        </authorList>
    </citation>
    <scope>NUCLEOTIDE SEQUENCE [LARGE SCALE GENOMIC DNA]</scope>
    <source>
        <strain evidence="3">CECT 8411</strain>
    </source>
</reference>
<evidence type="ECO:0000313" key="2">
    <source>
        <dbReference type="EMBL" id="SLN50795.1"/>
    </source>
</evidence>
<feature type="chain" id="PRO_5013118222" description="Dihydrodipicolinate reductase" evidence="1">
    <location>
        <begin position="24"/>
        <end position="120"/>
    </location>
</feature>
<evidence type="ECO:0008006" key="4">
    <source>
        <dbReference type="Google" id="ProtNLM"/>
    </source>
</evidence>
<dbReference type="RefSeq" id="WP_085822934.1">
    <property type="nucleotide sequence ID" value="NZ_FWFP01000006.1"/>
</dbReference>
<dbReference type="Proteomes" id="UP000193778">
    <property type="component" value="Unassembled WGS sequence"/>
</dbReference>
<proteinExistence type="predicted"/>
<dbReference type="AlphaFoldDB" id="A0A1X6ZG71"/>
<keyword evidence="3" id="KW-1185">Reference proteome</keyword>
<protein>
    <recommendedName>
        <fullName evidence="4">Dihydrodipicolinate reductase</fullName>
    </recommendedName>
</protein>
<sequence>MKSTTIQAVAAIVLCIAATSANAKDIRKESQFLESVAGKKLESGGTWLVITPDGKIEGVGRNDVKIKGAWVWNKKFWCRNVVAGQKKFPEDCLEVSIDGNQVKFVRKKGKGDAIVYTIAN</sequence>
<name>A0A1X6ZG71_9RHOB</name>
<organism evidence="2 3">
    <name type="scientific">Ruegeria meonggei</name>
    <dbReference type="NCBI Taxonomy" id="1446476"/>
    <lineage>
        <taxon>Bacteria</taxon>
        <taxon>Pseudomonadati</taxon>
        <taxon>Pseudomonadota</taxon>
        <taxon>Alphaproteobacteria</taxon>
        <taxon>Rhodobacterales</taxon>
        <taxon>Roseobacteraceae</taxon>
        <taxon>Ruegeria</taxon>
    </lineage>
</organism>
<accession>A0A1X6ZG71</accession>
<gene>
    <name evidence="2" type="ORF">RUM8411_02414</name>
</gene>
<evidence type="ECO:0000313" key="3">
    <source>
        <dbReference type="Proteomes" id="UP000193778"/>
    </source>
</evidence>
<dbReference type="OrthoDB" id="7874348at2"/>
<evidence type="ECO:0000256" key="1">
    <source>
        <dbReference type="SAM" id="SignalP"/>
    </source>
</evidence>